<sequence length="564" mass="60792">MHDNHVDAAFTAAVQAALIGQVKAILNEGDGWAHLQHRQLAERILALVAYGRDGRLLDHAARLAARLRELQGPGGLFTGGDNVDSPPDSAFSVNDLADALWLLRRDPHSAAEHGLADLLDDLLTTATPALSRGGVHTPNHRWEISAALARLHRLAPHRALAERVGQWLAEGVDIDDDGLYSERSANYAAYVSNPSLLAIAEVFDRPDLVDAVERNLDATLDLLLPDGSVETVLSRRQDQRQPLPLAPYLLPLRRIALLRGRGDLAWAAGLALSQGVVSPARAATELILDPGIARELPEPVPPRRPRQRVFGAAGLLVDHRPATTTVVFGGSDYPHHRRIRSGLANSPTFLRLFAGAAVLGDVRLSRVFFGLGPFRAARLLVEREEESTTATLEEAVSASYYQPMTDQNRDARGHYGLVDDGRFSAAMDFGRRARDEVTLTTAVHVAITDSGAELTVDLAGAAVDWALELAFRPGGRMTGAVALDEHAWQLDPGSPAVYRVGDDSITVTVPAMSMAASHSVPGYEPGEEYRFLGGTDAVSGERLYVAGRVPGRLRLHLAATHRSG</sequence>
<protein>
    <recommendedName>
        <fullName evidence="3">Heparinase</fullName>
    </recommendedName>
</protein>
<proteinExistence type="predicted"/>
<dbReference type="RefSeq" id="WP_344991088.1">
    <property type="nucleotide sequence ID" value="NZ_BAAAXV010000005.1"/>
</dbReference>
<organism evidence="1 2">
    <name type="scientific">Nonomuraea helvata</name>
    <dbReference type="NCBI Taxonomy" id="37484"/>
    <lineage>
        <taxon>Bacteria</taxon>
        <taxon>Bacillati</taxon>
        <taxon>Actinomycetota</taxon>
        <taxon>Actinomycetes</taxon>
        <taxon>Streptosporangiales</taxon>
        <taxon>Streptosporangiaceae</taxon>
        <taxon>Nonomuraea</taxon>
    </lineage>
</organism>
<evidence type="ECO:0000313" key="2">
    <source>
        <dbReference type="Proteomes" id="UP001589532"/>
    </source>
</evidence>
<dbReference type="Proteomes" id="UP001589532">
    <property type="component" value="Unassembled WGS sequence"/>
</dbReference>
<evidence type="ECO:0000313" key="1">
    <source>
        <dbReference type="EMBL" id="MFB9623385.1"/>
    </source>
</evidence>
<accession>A0ABV5RVB7</accession>
<dbReference type="Gene3D" id="1.50.10.100">
    <property type="entry name" value="Chondroitin AC/alginate lyase"/>
    <property type="match status" value="1"/>
</dbReference>
<comment type="caution">
    <text evidence="1">The sequence shown here is derived from an EMBL/GenBank/DDBJ whole genome shotgun (WGS) entry which is preliminary data.</text>
</comment>
<evidence type="ECO:0008006" key="3">
    <source>
        <dbReference type="Google" id="ProtNLM"/>
    </source>
</evidence>
<keyword evidence="2" id="KW-1185">Reference proteome</keyword>
<dbReference type="EMBL" id="JBHMBW010000006">
    <property type="protein sequence ID" value="MFB9623385.1"/>
    <property type="molecule type" value="Genomic_DNA"/>
</dbReference>
<dbReference type="InterPro" id="IPR008929">
    <property type="entry name" value="Chondroitin_lyas"/>
</dbReference>
<reference evidence="1 2" key="1">
    <citation type="submission" date="2024-09" db="EMBL/GenBank/DDBJ databases">
        <authorList>
            <person name="Sun Q."/>
            <person name="Mori K."/>
        </authorList>
    </citation>
    <scope>NUCLEOTIDE SEQUENCE [LARGE SCALE GENOMIC DNA]</scope>
    <source>
        <strain evidence="1 2">JCM 3143</strain>
    </source>
</reference>
<gene>
    <name evidence="1" type="ORF">ACFFSA_09865</name>
</gene>
<name>A0ABV5RVB7_9ACTN</name>